<gene>
    <name evidence="4" type="ORF">FMOSSE_LOCUS4703</name>
</gene>
<feature type="compositionally biased region" description="Basic residues" evidence="2">
    <location>
        <begin position="416"/>
        <end position="425"/>
    </location>
</feature>
<dbReference type="SMART" id="SM00343">
    <property type="entry name" value="ZnF_C2HC"/>
    <property type="match status" value="1"/>
</dbReference>
<dbReference type="EMBL" id="CAJVPP010000814">
    <property type="protein sequence ID" value="CAG8514305.1"/>
    <property type="molecule type" value="Genomic_DNA"/>
</dbReference>
<keyword evidence="5" id="KW-1185">Reference proteome</keyword>
<keyword evidence="1" id="KW-0863">Zinc-finger</keyword>
<feature type="domain" description="CCHC-type" evidence="3">
    <location>
        <begin position="453"/>
        <end position="467"/>
    </location>
</feature>
<comment type="caution">
    <text evidence="4">The sequence shown here is derived from an EMBL/GenBank/DDBJ whole genome shotgun (WGS) entry which is preliminary data.</text>
</comment>
<keyword evidence="1" id="KW-0479">Metal-binding</keyword>
<feature type="compositionally biased region" description="Polar residues" evidence="2">
    <location>
        <begin position="501"/>
        <end position="510"/>
    </location>
</feature>
<dbReference type="InterPro" id="IPR001878">
    <property type="entry name" value="Znf_CCHC"/>
</dbReference>
<proteinExistence type="predicted"/>
<feature type="region of interest" description="Disordered" evidence="2">
    <location>
        <begin position="358"/>
        <end position="441"/>
    </location>
</feature>
<dbReference type="GO" id="GO:0008270">
    <property type="term" value="F:zinc ion binding"/>
    <property type="evidence" value="ECO:0007669"/>
    <property type="project" value="UniProtKB-KW"/>
</dbReference>
<dbReference type="PROSITE" id="PS50158">
    <property type="entry name" value="ZF_CCHC"/>
    <property type="match status" value="1"/>
</dbReference>
<keyword evidence="1" id="KW-0862">Zinc</keyword>
<dbReference type="GO" id="GO:0003676">
    <property type="term" value="F:nucleic acid binding"/>
    <property type="evidence" value="ECO:0007669"/>
    <property type="project" value="InterPro"/>
</dbReference>
<evidence type="ECO:0000259" key="3">
    <source>
        <dbReference type="PROSITE" id="PS50158"/>
    </source>
</evidence>
<feature type="region of interest" description="Disordered" evidence="2">
    <location>
        <begin position="477"/>
        <end position="510"/>
    </location>
</feature>
<accession>A0A9N9A1W2</accession>
<evidence type="ECO:0000256" key="2">
    <source>
        <dbReference type="SAM" id="MobiDB-lite"/>
    </source>
</evidence>
<reference evidence="4" key="1">
    <citation type="submission" date="2021-06" db="EMBL/GenBank/DDBJ databases">
        <authorList>
            <person name="Kallberg Y."/>
            <person name="Tangrot J."/>
            <person name="Rosling A."/>
        </authorList>
    </citation>
    <scope>NUCLEOTIDE SEQUENCE</scope>
    <source>
        <strain evidence="4">87-6 pot B 2015</strain>
    </source>
</reference>
<feature type="compositionally biased region" description="Basic residues" evidence="2">
    <location>
        <begin position="485"/>
        <end position="499"/>
    </location>
</feature>
<feature type="compositionally biased region" description="Low complexity" evidence="2">
    <location>
        <begin position="426"/>
        <end position="437"/>
    </location>
</feature>
<evidence type="ECO:0000313" key="5">
    <source>
        <dbReference type="Proteomes" id="UP000789375"/>
    </source>
</evidence>
<dbReference type="AlphaFoldDB" id="A0A9N9A1W2"/>
<organism evidence="4 5">
    <name type="scientific">Funneliformis mosseae</name>
    <name type="common">Endomycorrhizal fungus</name>
    <name type="synonym">Glomus mosseae</name>
    <dbReference type="NCBI Taxonomy" id="27381"/>
    <lineage>
        <taxon>Eukaryota</taxon>
        <taxon>Fungi</taxon>
        <taxon>Fungi incertae sedis</taxon>
        <taxon>Mucoromycota</taxon>
        <taxon>Glomeromycotina</taxon>
        <taxon>Glomeromycetes</taxon>
        <taxon>Glomerales</taxon>
        <taxon>Glomeraceae</taxon>
        <taxon>Funneliformis</taxon>
    </lineage>
</organism>
<feature type="compositionally biased region" description="Polar residues" evidence="2">
    <location>
        <begin position="362"/>
        <end position="371"/>
    </location>
</feature>
<evidence type="ECO:0000256" key="1">
    <source>
        <dbReference type="PROSITE-ProRule" id="PRU00047"/>
    </source>
</evidence>
<sequence length="510" mass="56870">MSLQLEEPSVILQQLEKLHISNNGSYEHDVENDVRGCEEVEITHVKDHNLTLEVGDSNTFKEKGWDDCYSEDGVQSIITNNNDKDVSSVDGSDISLPKHRKYYPCDDERTDSESFSNEDETISEDTNFHLTSSRRFTSSSNAYPPYEQITPTKISNSPFQVNAPLEVSPMSLGNGSSQDDIDVARIVNPIVRSIADLKSEFHTQFAKLHYCVEPNLNVADDRQYTEFENSQDQCRYDAVITASKLLDVIIPLQLPEEAKKCLVQARNIILEKILLYRVSSPSTQAADDADPATVDSIPEGVKTFPEFTFLGTTNDDSSEENGLSVQRRNNRDCFHQISTNSDELFSTAVDDVLNNESDRNTDAITSTNRCDSTIGKKPSYRPTRGVATYPSPNSVRRNRNYGRPSTIEASTSIKKSPTRTHHARSSRTISSVSGSASNIQPNNRRFVGFLPSRCFTCGGIGHFANNCASKGSYLTTSTIKGQQPSRRRRSYGTSHRRPTKSMVNDVTSNE</sequence>
<dbReference type="Pfam" id="PF00098">
    <property type="entry name" value="zf-CCHC"/>
    <property type="match status" value="1"/>
</dbReference>
<evidence type="ECO:0000313" key="4">
    <source>
        <dbReference type="EMBL" id="CAG8514305.1"/>
    </source>
</evidence>
<feature type="region of interest" description="Disordered" evidence="2">
    <location>
        <begin position="79"/>
        <end position="122"/>
    </location>
</feature>
<dbReference type="SUPFAM" id="SSF57756">
    <property type="entry name" value="Retrovirus zinc finger-like domains"/>
    <property type="match status" value="1"/>
</dbReference>
<name>A0A9N9A1W2_FUNMO</name>
<dbReference type="InterPro" id="IPR036875">
    <property type="entry name" value="Znf_CCHC_sf"/>
</dbReference>
<dbReference type="Proteomes" id="UP000789375">
    <property type="component" value="Unassembled WGS sequence"/>
</dbReference>
<protein>
    <submittedName>
        <fullName evidence="4">893_t:CDS:1</fullName>
    </submittedName>
</protein>